<gene>
    <name evidence="3" type="ORF">DFR28_101659</name>
</gene>
<organism evidence="3 4">
    <name type="scientific">Arenicella xantha</name>
    <dbReference type="NCBI Taxonomy" id="644221"/>
    <lineage>
        <taxon>Bacteria</taxon>
        <taxon>Pseudomonadati</taxon>
        <taxon>Pseudomonadota</taxon>
        <taxon>Gammaproteobacteria</taxon>
        <taxon>Arenicellales</taxon>
        <taxon>Arenicellaceae</taxon>
        <taxon>Arenicella</taxon>
    </lineage>
</organism>
<evidence type="ECO:0000313" key="4">
    <source>
        <dbReference type="Proteomes" id="UP000253083"/>
    </source>
</evidence>
<evidence type="ECO:0000313" key="3">
    <source>
        <dbReference type="EMBL" id="RBP53273.1"/>
    </source>
</evidence>
<dbReference type="InterPro" id="IPR048342">
    <property type="entry name" value="DUF1285_C"/>
</dbReference>
<dbReference type="Gene3D" id="2.30.270.10">
    <property type="entry name" value="duf1285 protein"/>
    <property type="match status" value="1"/>
</dbReference>
<dbReference type="Pfam" id="PF21028">
    <property type="entry name" value="DUF1285_C"/>
    <property type="match status" value="1"/>
</dbReference>
<dbReference type="Pfam" id="PF06938">
    <property type="entry name" value="DUF1285_N"/>
    <property type="match status" value="1"/>
</dbReference>
<dbReference type="InterPro" id="IPR048341">
    <property type="entry name" value="DUF1285_N"/>
</dbReference>
<comment type="caution">
    <text evidence="3">The sequence shown here is derived from an EMBL/GenBank/DDBJ whole genome shotgun (WGS) entry which is preliminary data.</text>
</comment>
<evidence type="ECO:0008006" key="5">
    <source>
        <dbReference type="Google" id="ProtNLM"/>
    </source>
</evidence>
<sequence>MLNDFNLGLWCNCCFTEARYTWVMNQLEKISQQIDARSQPPVDTWKPKQLGEIDITIDSDGIWQHEGAPFKRLSLVRLFASILWFENDQYFLVTPAEKLRIKVADVPYVVQQVERVDGNWVATTNTQEQVIVSAAHPVQLRNYRGQLVPYLHVRYDLWARLNRACYLTWIEAAMAESDAEVEVLPQLCSGTYRFDVAG</sequence>
<dbReference type="InterPro" id="IPR023361">
    <property type="entry name" value="DUF1285_beta_roll_sf"/>
</dbReference>
<dbReference type="Proteomes" id="UP000253083">
    <property type="component" value="Unassembled WGS sequence"/>
</dbReference>
<feature type="domain" description="DUF1285" evidence="1">
    <location>
        <begin position="40"/>
        <end position="106"/>
    </location>
</feature>
<name>A0A395JPK3_9GAMM</name>
<dbReference type="InParanoid" id="A0A395JPK3"/>
<reference evidence="3 4" key="1">
    <citation type="submission" date="2018-06" db="EMBL/GenBank/DDBJ databases">
        <title>Genomic Encyclopedia of Type Strains, Phase IV (KMG-IV): sequencing the most valuable type-strain genomes for metagenomic binning, comparative biology and taxonomic classification.</title>
        <authorList>
            <person name="Goeker M."/>
        </authorList>
    </citation>
    <scope>NUCLEOTIDE SEQUENCE [LARGE SCALE GENOMIC DNA]</scope>
    <source>
        <strain evidence="3 4">DSM 24032</strain>
    </source>
</reference>
<proteinExistence type="predicted"/>
<dbReference type="Gene3D" id="3.10.540.10">
    <property type="entry name" value="duf1285 like domain"/>
    <property type="match status" value="1"/>
</dbReference>
<dbReference type="AlphaFoldDB" id="A0A395JPK3"/>
<feature type="domain" description="DUF1285" evidence="2">
    <location>
        <begin position="119"/>
        <end position="181"/>
    </location>
</feature>
<keyword evidence="4" id="KW-1185">Reference proteome</keyword>
<evidence type="ECO:0000259" key="2">
    <source>
        <dbReference type="Pfam" id="PF21028"/>
    </source>
</evidence>
<dbReference type="EMBL" id="QNRT01000001">
    <property type="protein sequence ID" value="RBP53273.1"/>
    <property type="molecule type" value="Genomic_DNA"/>
</dbReference>
<protein>
    <recommendedName>
        <fullName evidence="5">DUF1285 domain-containing protein</fullName>
    </recommendedName>
</protein>
<evidence type="ECO:0000259" key="1">
    <source>
        <dbReference type="Pfam" id="PF06938"/>
    </source>
</evidence>
<accession>A0A395JPK3</accession>